<evidence type="ECO:0000256" key="1">
    <source>
        <dbReference type="SAM" id="MobiDB-lite"/>
    </source>
</evidence>
<comment type="caution">
    <text evidence="4">The sequence shown here is derived from an EMBL/GenBank/DDBJ whole genome shotgun (WGS) entry which is preliminary data.</text>
</comment>
<dbReference type="InterPro" id="IPR042095">
    <property type="entry name" value="SUMF_sf"/>
</dbReference>
<dbReference type="InterPro" id="IPR005532">
    <property type="entry name" value="SUMF_dom"/>
</dbReference>
<dbReference type="RefSeq" id="WP_002685302.1">
    <property type="nucleotide sequence ID" value="NZ_CM001795.1"/>
</dbReference>
<name>A0A0E2E394_TREDN</name>
<dbReference type="InterPro" id="IPR016187">
    <property type="entry name" value="CTDL_fold"/>
</dbReference>
<dbReference type="GO" id="GO:0120147">
    <property type="term" value="F:formylglycine-generating oxidase activity"/>
    <property type="evidence" value="ECO:0007669"/>
    <property type="project" value="TreeGrafter"/>
</dbReference>
<feature type="domain" description="Sulfatase-modifying factor enzyme-like" evidence="3">
    <location>
        <begin position="55"/>
        <end position="320"/>
    </location>
</feature>
<feature type="signal peptide" evidence="2">
    <location>
        <begin position="1"/>
        <end position="23"/>
    </location>
</feature>
<dbReference type="Pfam" id="PF03781">
    <property type="entry name" value="FGE-sulfatase"/>
    <property type="match status" value="1"/>
</dbReference>
<sequence length="323" mass="35856">MNKTLFLGAVLIAMTGGSAGVNAENAGMLPTGKTYTVNGVSFTMITIPAVTDGTLGYGEYDVNPAHTVSLPAYRIGETEVTQELWQAVMGNNPSGFNGNDEETKPAGGEEQKRRPVEMINWYQAIAFCNKLSLKLGLEPCYTVTVKGKPIDFASLPFDKIPSEDEYMPQKDRIIKAWDAVTVDISKNGFRLPSEAEWEWAAKGGVESRWAGSDDEEEVDRYMWHDGNSENRTHEVKKLKPNGYGLYDMSGNVWEWCWDRFKDFLPDSLVEAGVVDIDDIPDSCRVFRGGGIDIDIYNAALPIRLFYTPDFHAGSLGLRLACRL</sequence>
<feature type="region of interest" description="Disordered" evidence="1">
    <location>
        <begin position="91"/>
        <end position="112"/>
    </location>
</feature>
<dbReference type="SUPFAM" id="SSF56436">
    <property type="entry name" value="C-type lectin-like"/>
    <property type="match status" value="1"/>
</dbReference>
<dbReference type="Proteomes" id="UP000011705">
    <property type="component" value="Chromosome"/>
</dbReference>
<evidence type="ECO:0000313" key="4">
    <source>
        <dbReference type="EMBL" id="EMB31586.1"/>
    </source>
</evidence>
<proteinExistence type="predicted"/>
<accession>A0A0E2E394</accession>
<dbReference type="InterPro" id="IPR051043">
    <property type="entry name" value="Sulfatase_Mod_Factor_Kinase"/>
</dbReference>
<evidence type="ECO:0000259" key="3">
    <source>
        <dbReference type="Pfam" id="PF03781"/>
    </source>
</evidence>
<reference evidence="4" key="1">
    <citation type="submission" date="2012-01" db="EMBL/GenBank/DDBJ databases">
        <title>The Genome Sequence of Treponema denticola H-22.</title>
        <authorList>
            <consortium name="The Broad Institute Genome Sequencing Platform"/>
            <person name="Earl A."/>
            <person name="Ward D."/>
            <person name="Feldgarden M."/>
            <person name="Gevers D."/>
            <person name="Blanton J.M."/>
            <person name="Fenno C.J."/>
            <person name="Baranova O.V."/>
            <person name="Mathney J."/>
            <person name="Dewhirst F.E."/>
            <person name="Izard J."/>
            <person name="Young S.K."/>
            <person name="Zeng Q."/>
            <person name="Gargeya S."/>
            <person name="Fitzgerald M."/>
            <person name="Haas B."/>
            <person name="Abouelleil A."/>
            <person name="Alvarado L."/>
            <person name="Arachchi H.M."/>
            <person name="Berlin A."/>
            <person name="Chapman S.B."/>
            <person name="Gearin G."/>
            <person name="Goldberg J."/>
            <person name="Griggs A."/>
            <person name="Gujja S."/>
            <person name="Hansen M."/>
            <person name="Heiman D."/>
            <person name="Howarth C."/>
            <person name="Larimer J."/>
            <person name="Lui A."/>
            <person name="MacDonald P.J.P."/>
            <person name="McCowen C."/>
            <person name="Montmayeur A."/>
            <person name="Murphy C."/>
            <person name="Neiman D."/>
            <person name="Pearson M."/>
            <person name="Priest M."/>
            <person name="Roberts A."/>
            <person name="Saif S."/>
            <person name="Shea T."/>
            <person name="Sisk P."/>
            <person name="Stolte C."/>
            <person name="Sykes S."/>
            <person name="Wortman J."/>
            <person name="Nusbaum C."/>
            <person name="Birren B."/>
        </authorList>
    </citation>
    <scope>NUCLEOTIDE SEQUENCE [LARGE SCALE GENOMIC DNA]</scope>
    <source>
        <strain evidence="4">H-22</strain>
    </source>
</reference>
<protein>
    <recommendedName>
        <fullName evidence="3">Sulfatase-modifying factor enzyme-like domain-containing protein</fullName>
    </recommendedName>
</protein>
<organism evidence="4">
    <name type="scientific">Treponema denticola H-22</name>
    <dbReference type="NCBI Taxonomy" id="999432"/>
    <lineage>
        <taxon>Bacteria</taxon>
        <taxon>Pseudomonadati</taxon>
        <taxon>Spirochaetota</taxon>
        <taxon>Spirochaetia</taxon>
        <taxon>Spirochaetales</taxon>
        <taxon>Treponemataceae</taxon>
        <taxon>Treponema</taxon>
    </lineage>
</organism>
<keyword evidence="2" id="KW-0732">Signal</keyword>
<dbReference type="AlphaFoldDB" id="A0A0E2E394"/>
<dbReference type="EMBL" id="AGDV01000020">
    <property type="protein sequence ID" value="EMB31586.1"/>
    <property type="molecule type" value="Genomic_DNA"/>
</dbReference>
<feature type="chain" id="PRO_5002393446" description="Sulfatase-modifying factor enzyme-like domain-containing protein" evidence="2">
    <location>
        <begin position="24"/>
        <end position="323"/>
    </location>
</feature>
<gene>
    <name evidence="4" type="ORF">HMPREF9726_01966</name>
</gene>
<dbReference type="PANTHER" id="PTHR23150">
    <property type="entry name" value="SULFATASE MODIFYING FACTOR 1, 2"/>
    <property type="match status" value="1"/>
</dbReference>
<dbReference type="PATRIC" id="fig|999432.5.peg.2042"/>
<dbReference type="PANTHER" id="PTHR23150:SF19">
    <property type="entry name" value="FORMYLGLYCINE-GENERATING ENZYME"/>
    <property type="match status" value="1"/>
</dbReference>
<evidence type="ECO:0000256" key="2">
    <source>
        <dbReference type="SAM" id="SignalP"/>
    </source>
</evidence>
<dbReference type="HOGENOM" id="CLU_012431_1_0_12"/>
<feature type="compositionally biased region" description="Basic and acidic residues" evidence="1">
    <location>
        <begin position="101"/>
        <end position="112"/>
    </location>
</feature>
<dbReference type="Gene3D" id="3.90.1580.10">
    <property type="entry name" value="paralog of FGE (formylglycine-generating enzyme)"/>
    <property type="match status" value="1"/>
</dbReference>